<gene>
    <name evidence="1" type="ORF">TCMB3V08_LOCUS6265</name>
</gene>
<dbReference type="AlphaFoldDB" id="A0A7R9J7W9"/>
<sequence>MHKINADENMVSQEHYETLKILMTYKEAMNNLEMMSKRIKRVIRENKYRGSSSSSSLETGGHLASVGELFAQTQVKGQEEWTPCQVTIDWNGALELIIYLLACNPRRRALLPWQRHGPRSSPDGSVAYNATTDRQAAVRRHFTSPRERVAYIRDECVDQIVAIACDGCRPYIPMIDGDVKEVPHITKTRPSRGNTVLKILVMARGFTGIALRAQTSSPSMMFDRFDDGRDYSRHADGTALL</sequence>
<organism evidence="1">
    <name type="scientific">Timema californicum</name>
    <name type="common">California timema</name>
    <name type="synonym">Walking stick</name>
    <dbReference type="NCBI Taxonomy" id="61474"/>
    <lineage>
        <taxon>Eukaryota</taxon>
        <taxon>Metazoa</taxon>
        <taxon>Ecdysozoa</taxon>
        <taxon>Arthropoda</taxon>
        <taxon>Hexapoda</taxon>
        <taxon>Insecta</taxon>
        <taxon>Pterygota</taxon>
        <taxon>Neoptera</taxon>
        <taxon>Polyneoptera</taxon>
        <taxon>Phasmatodea</taxon>
        <taxon>Timematodea</taxon>
        <taxon>Timematoidea</taxon>
        <taxon>Timematidae</taxon>
        <taxon>Timema</taxon>
    </lineage>
</organism>
<proteinExistence type="predicted"/>
<reference evidence="1" key="1">
    <citation type="submission" date="2020-11" db="EMBL/GenBank/DDBJ databases">
        <authorList>
            <person name="Tran Van P."/>
        </authorList>
    </citation>
    <scope>NUCLEOTIDE SEQUENCE</scope>
</reference>
<protein>
    <submittedName>
        <fullName evidence="1">(California timema) hypothetical protein</fullName>
    </submittedName>
</protein>
<dbReference type="EMBL" id="OE181741">
    <property type="protein sequence ID" value="CAD7573632.1"/>
    <property type="molecule type" value="Genomic_DNA"/>
</dbReference>
<accession>A0A7R9J7W9</accession>
<name>A0A7R9J7W9_TIMCA</name>
<evidence type="ECO:0000313" key="1">
    <source>
        <dbReference type="EMBL" id="CAD7573632.1"/>
    </source>
</evidence>